<feature type="compositionally biased region" description="Polar residues" evidence="1">
    <location>
        <begin position="518"/>
        <end position="530"/>
    </location>
</feature>
<reference evidence="3 4" key="2">
    <citation type="submission" date="2024-05" db="EMBL/GenBank/DDBJ databases">
        <authorList>
            <person name="Chen Y."/>
            <person name="Shah S."/>
            <person name="Dougan E. K."/>
            <person name="Thang M."/>
            <person name="Chan C."/>
        </authorList>
    </citation>
    <scope>NUCLEOTIDE SEQUENCE [LARGE SCALE GENOMIC DNA]</scope>
</reference>
<dbReference type="InterPro" id="IPR036691">
    <property type="entry name" value="Endo/exonu/phosph_ase_sf"/>
</dbReference>
<dbReference type="EMBL" id="CAMXCT030001457">
    <property type="protein sequence ID" value="CAL4777591.1"/>
    <property type="molecule type" value="Genomic_DNA"/>
</dbReference>
<evidence type="ECO:0000313" key="2">
    <source>
        <dbReference type="EMBL" id="CAI3990279.1"/>
    </source>
</evidence>
<comment type="caution">
    <text evidence="2">The sequence shown here is derived from an EMBL/GenBank/DDBJ whole genome shotgun (WGS) entry which is preliminary data.</text>
</comment>
<dbReference type="EMBL" id="CAMXCT020001457">
    <property type="protein sequence ID" value="CAL1143654.1"/>
    <property type="molecule type" value="Genomic_DNA"/>
</dbReference>
<evidence type="ECO:0000256" key="1">
    <source>
        <dbReference type="SAM" id="MobiDB-lite"/>
    </source>
</evidence>
<feature type="region of interest" description="Disordered" evidence="1">
    <location>
        <begin position="39"/>
        <end position="63"/>
    </location>
</feature>
<sequence length="1531" mass="172247">DRTIRWPAHGCSFFKHSNSTAMHTSPTPLSVLSTSMAPTQASNQIGKSHHALPQPPSNHHPRLHTTAAGEKATIDGTNRNRKRTDITQLAAAEWTTPPRLIRYNQLIDAIKKQEHSQHNIFEVTTPHEYDTLCTYWATYNYQQAFTLICTGEALKTTGNTHTSAKIKRQHAKTFKVENISLEALGDKAQCPWPFTPTQFKAADIPKVERTTIRIAAPQEYRQQCYEKDSAQKNLTDIATWYIDGFTTTTLSGGKWTKQWAGHKGQFENFWLDSLNSIKNWYHNSSSTAELMGSSSTSSKRTKIPQLMRSNARGWTRHDLKGTGDCAYRAICGARRYAKTGEHLDTDEATAEAAGLRKACAARQEHVLEKHHYTYLTPPSEGKIPPTWLAGESNPDCAVIDFTGDGESTGTASVHTMLSDNLSRTNKASRSIAAALATVTKLAQLQSLSTPSLLLVKCCRGATDILMEAKPTTRPQQPQLPPQHSIFDLHKLQSNTAQHHIPTARAGCLDVSRNQVQVTAGNSPHRSTASAPGSVDPLGTDEKVQPCDSSDNGTPPVHTIRTQHTAAHSSTTPSVHTIFTAAARTNRQRTKDGSIGGALTAKAISQSKEIPKVYSGGKKHLKTIHNKTLKDCPSQGSTALTNRAMMRAKQMQAIAPDDAQHNLLHVKQNNLQDCEGIHAILMQETRLSVLEVDCINNTNRQWQLFQASTATTHRREAPKAGTAVFIRRNIPAVLAKKHADQDGEWIDVPIPALHIISAYRRPGINKQPWTDNIGEHLASLGSGKWFMDGDFNGTPLEDPLLIYAHSLQADVIYPHQDPGQGDEADNADPPEPLPTRWGGNSCINYSLQHGIQAPVHLRQEKYADHKLLEYNLDHQIQQQPERCFIPQPRWMRPDHVNPEDWRHQLDLQWATHQFILPPLDNTTDIDQLWNDCIQALRHTFRRAHNQAYEGRNDRPKQHTRQTKGTNPGTYLRHSHNSANSHHSTSIRLARHRRHHEYWDIHHNRTQDDSTRQLRHKLQYNLRQLGCPHPLWPSNQHHMLTWLQQEIQSIESQQQQARITAWRRRLRNSTHRTWKWLGRGKFTAQLAYISESNGEIIHTDQLIDRVHAIGKPFGHNLPRPSVAKQHYSLAAAPHCQAGQTTEQNFLKLTSPIWYRIWSSHRIKQLAPWFKQVMPEEQHGCLQGKGIHTALIPNLAAIEANLRITDQAEDYRFVGGADLSKAFDRLAWKHSTAAMQRMGIPAGINNALAAAWRQQQRWLTTANYVSNRPYPAQCLPQGDSASPIGLWLLCLKPTEESELLTLKINMGHNGIPFSLTTDFGSLREQALDAITKLESQEPSDQGHSVGELAPTQYLRKGSFCQSNWNGTCGCPQLQQTPSSKEPQPTPFAYGNTTINSGALFRLLVGHTADPYYRIGHIVTKHTIMAASRDSHLRAMWPTKQTQGPIIVTKHWLRRQGWTNAGPWRWRHDHAHIIINLNAAEPRNQEFTIIDINNFNAQLLGHHLRDAWRAQQWQCFLKSANKAATALANWQLDLA</sequence>
<feature type="non-terminal residue" evidence="2">
    <location>
        <position position="1"/>
    </location>
</feature>
<proteinExistence type="predicted"/>
<evidence type="ECO:0000313" key="4">
    <source>
        <dbReference type="Proteomes" id="UP001152797"/>
    </source>
</evidence>
<feature type="region of interest" description="Disordered" evidence="1">
    <location>
        <begin position="518"/>
        <end position="572"/>
    </location>
</feature>
<name>A0A9P1CEP6_9DINO</name>
<dbReference type="Gene3D" id="3.60.10.10">
    <property type="entry name" value="Endonuclease/exonuclease/phosphatase"/>
    <property type="match status" value="1"/>
</dbReference>
<organism evidence="2">
    <name type="scientific">Cladocopium goreaui</name>
    <dbReference type="NCBI Taxonomy" id="2562237"/>
    <lineage>
        <taxon>Eukaryota</taxon>
        <taxon>Sar</taxon>
        <taxon>Alveolata</taxon>
        <taxon>Dinophyceae</taxon>
        <taxon>Suessiales</taxon>
        <taxon>Symbiodiniaceae</taxon>
        <taxon>Cladocopium</taxon>
    </lineage>
</organism>
<feature type="compositionally biased region" description="Polar residues" evidence="1">
    <location>
        <begin position="559"/>
        <end position="572"/>
    </location>
</feature>
<protein>
    <recommendedName>
        <fullName evidence="5">Reverse transcriptase domain-containing protein</fullName>
    </recommendedName>
</protein>
<gene>
    <name evidence="2" type="ORF">C1SCF055_LOCUS17279</name>
</gene>
<dbReference type="Proteomes" id="UP001152797">
    <property type="component" value="Unassembled WGS sequence"/>
</dbReference>
<reference evidence="2" key="1">
    <citation type="submission" date="2022-10" db="EMBL/GenBank/DDBJ databases">
        <authorList>
            <person name="Chen Y."/>
            <person name="Dougan E. K."/>
            <person name="Chan C."/>
            <person name="Rhodes N."/>
            <person name="Thang M."/>
        </authorList>
    </citation>
    <scope>NUCLEOTIDE SEQUENCE</scope>
</reference>
<accession>A0A9P1CEP6</accession>
<feature type="region of interest" description="Disordered" evidence="1">
    <location>
        <begin position="946"/>
        <end position="982"/>
    </location>
</feature>
<keyword evidence="4" id="KW-1185">Reference proteome</keyword>
<evidence type="ECO:0008006" key="5">
    <source>
        <dbReference type="Google" id="ProtNLM"/>
    </source>
</evidence>
<evidence type="ECO:0000313" key="3">
    <source>
        <dbReference type="EMBL" id="CAL4777591.1"/>
    </source>
</evidence>
<dbReference type="EMBL" id="CAMXCT010001457">
    <property type="protein sequence ID" value="CAI3990279.1"/>
    <property type="molecule type" value="Genomic_DNA"/>
</dbReference>
<dbReference type="SUPFAM" id="SSF56219">
    <property type="entry name" value="DNase I-like"/>
    <property type="match status" value="1"/>
</dbReference>
<feature type="region of interest" description="Disordered" evidence="1">
    <location>
        <begin position="812"/>
        <end position="834"/>
    </location>
</feature>